<dbReference type="AlphaFoldDB" id="A0A931EWD1"/>
<feature type="domain" description="Penicillin binding protein A dimerisation" evidence="2">
    <location>
        <begin position="60"/>
        <end position="130"/>
    </location>
</feature>
<dbReference type="RefSeq" id="WP_195895565.1">
    <property type="nucleotide sequence ID" value="NZ_JADOGI010000030.1"/>
</dbReference>
<evidence type="ECO:0000313" key="3">
    <source>
        <dbReference type="EMBL" id="MBF8186589.1"/>
    </source>
</evidence>
<dbReference type="Gene3D" id="3.90.1310.10">
    <property type="entry name" value="Penicillin-binding protein 2a (Domain 2)"/>
    <property type="match status" value="1"/>
</dbReference>
<dbReference type="PANTHER" id="PTHR30627:SF24">
    <property type="entry name" value="PENICILLIN-BINDING PROTEIN 4B"/>
    <property type="match status" value="1"/>
</dbReference>
<evidence type="ECO:0000259" key="2">
    <source>
        <dbReference type="Pfam" id="PF21922"/>
    </source>
</evidence>
<protein>
    <submittedName>
        <fullName evidence="3">Penicillin-binding protein 2</fullName>
    </submittedName>
</protein>
<dbReference type="GO" id="GO:0071972">
    <property type="term" value="F:peptidoglycan L,D-transpeptidase activity"/>
    <property type="evidence" value="ECO:0007669"/>
    <property type="project" value="TreeGrafter"/>
</dbReference>
<dbReference type="GO" id="GO:0071555">
    <property type="term" value="P:cell wall organization"/>
    <property type="evidence" value="ECO:0007669"/>
    <property type="project" value="TreeGrafter"/>
</dbReference>
<dbReference type="InterPro" id="IPR001460">
    <property type="entry name" value="PCN-bd_Tpept"/>
</dbReference>
<keyword evidence="4" id="KW-1185">Reference proteome</keyword>
<dbReference type="Pfam" id="PF21922">
    <property type="entry name" value="PBP_dimer_2"/>
    <property type="match status" value="1"/>
</dbReference>
<dbReference type="Proteomes" id="UP000605361">
    <property type="component" value="Unassembled WGS sequence"/>
</dbReference>
<dbReference type="PANTHER" id="PTHR30627">
    <property type="entry name" value="PEPTIDOGLYCAN D,D-TRANSPEPTIDASE"/>
    <property type="match status" value="1"/>
</dbReference>
<feature type="domain" description="Penicillin-binding protein transpeptidase" evidence="1">
    <location>
        <begin position="163"/>
        <end position="478"/>
    </location>
</feature>
<dbReference type="InterPro" id="IPR050515">
    <property type="entry name" value="Beta-lactam/transpept"/>
</dbReference>
<reference evidence="3" key="1">
    <citation type="submission" date="2020-11" db="EMBL/GenBank/DDBJ databases">
        <title>Whole-genome analyses of Nonomuraea sp. K274.</title>
        <authorList>
            <person name="Veyisoglu A."/>
        </authorList>
    </citation>
    <scope>NUCLEOTIDE SEQUENCE</scope>
    <source>
        <strain evidence="3">K274</strain>
    </source>
</reference>
<dbReference type="InterPro" id="IPR012338">
    <property type="entry name" value="Beta-lactam/transpept-like"/>
</dbReference>
<dbReference type="Pfam" id="PF00905">
    <property type="entry name" value="Transpeptidase"/>
    <property type="match status" value="1"/>
</dbReference>
<comment type="caution">
    <text evidence="3">The sequence shown here is derived from an EMBL/GenBank/DDBJ whole genome shotgun (WGS) entry which is preliminary data.</text>
</comment>
<name>A0A931EWD1_9ACTN</name>
<sequence>MAGSRARRFNVALRRVAQLCAVLLFVLLAHITLVQAFDSHALNADRRNERPLIARFDHPRGEILTYEGTAVAGSRLTSGGPYLYKRIYRDGEVYAPITGYLSLHRSAGIEQAREAVLSGEDAKVKVRSLVGDGAEQGADVRLTISERVQWAAYQGLKTTGVPGAAVALDPATGAILALATYPSYDPNALSTFDRPALAEAYRRLGQDPSRPLLNRALHRLYPPGSTFKLVTTAAALSSREYTPSAPVDAPARLQLPGTGTYLRGDGCGIVRPTLAYAFQVSCDTAFAGIGLQLGQDLLRDQAEAFGFNAANLTIPLATTPSRYPQAMDRSQTALSAIGQHDNRATPLMIAMLSAAVANDGVLMRPYLVADVRLPDGSVIDRADPTPYRTAVSPALAKYLAAMMTTVTHAGGTGTAAAIPGMEVAAKTAPTANVPGVEDHAAVTAFAPAGTPEVAVGVVLEHPGDRAYAAAPIARAVIEAALS</sequence>
<evidence type="ECO:0000259" key="1">
    <source>
        <dbReference type="Pfam" id="PF00905"/>
    </source>
</evidence>
<gene>
    <name evidence="3" type="ORF">ITP53_12710</name>
</gene>
<dbReference type="GO" id="GO:0008658">
    <property type="term" value="F:penicillin binding"/>
    <property type="evidence" value="ECO:0007669"/>
    <property type="project" value="InterPro"/>
</dbReference>
<dbReference type="InterPro" id="IPR054120">
    <property type="entry name" value="PBPA_dimer"/>
</dbReference>
<dbReference type="EMBL" id="JADOGI010000030">
    <property type="protein sequence ID" value="MBF8186589.1"/>
    <property type="molecule type" value="Genomic_DNA"/>
</dbReference>
<organism evidence="3 4">
    <name type="scientific">Nonomuraea cypriaca</name>
    <dbReference type="NCBI Taxonomy" id="1187855"/>
    <lineage>
        <taxon>Bacteria</taxon>
        <taxon>Bacillati</taxon>
        <taxon>Actinomycetota</taxon>
        <taxon>Actinomycetes</taxon>
        <taxon>Streptosporangiales</taxon>
        <taxon>Streptosporangiaceae</taxon>
        <taxon>Nonomuraea</taxon>
    </lineage>
</organism>
<proteinExistence type="predicted"/>
<accession>A0A931EWD1</accession>
<dbReference type="SUPFAM" id="SSF56601">
    <property type="entry name" value="beta-lactamase/transpeptidase-like"/>
    <property type="match status" value="1"/>
</dbReference>
<evidence type="ECO:0000313" key="4">
    <source>
        <dbReference type="Proteomes" id="UP000605361"/>
    </source>
</evidence>
<dbReference type="GO" id="GO:0005886">
    <property type="term" value="C:plasma membrane"/>
    <property type="evidence" value="ECO:0007669"/>
    <property type="project" value="TreeGrafter"/>
</dbReference>
<dbReference type="Gene3D" id="3.40.710.10">
    <property type="entry name" value="DD-peptidase/beta-lactamase superfamily"/>
    <property type="match status" value="1"/>
</dbReference>